<feature type="binding site" evidence="5">
    <location>
        <position position="518"/>
    </location>
    <ligand>
        <name>Mg(2+)</name>
        <dbReference type="ChEBI" id="CHEBI:18420"/>
    </ligand>
</feature>
<evidence type="ECO:0000256" key="2">
    <source>
        <dbReference type="ARBA" id="ARBA00022723"/>
    </source>
</evidence>
<dbReference type="EC" id="3.1.13.-" evidence="5"/>
<feature type="compositionally biased region" description="Low complexity" evidence="6">
    <location>
        <begin position="39"/>
        <end position="49"/>
    </location>
</feature>
<dbReference type="InterPro" id="IPR041505">
    <property type="entry name" value="Dis3_CSD2"/>
</dbReference>
<dbReference type="EMBL" id="JBFOLJ010000007">
    <property type="protein sequence ID" value="KAL2520040.1"/>
    <property type="molecule type" value="Genomic_DNA"/>
</dbReference>
<dbReference type="AlphaFoldDB" id="A0ABD1U635"/>
<dbReference type="InterPro" id="IPR050180">
    <property type="entry name" value="RNR_Ribonuclease"/>
</dbReference>
<evidence type="ECO:0000256" key="5">
    <source>
        <dbReference type="HAMAP-Rule" id="MF_03045"/>
    </source>
</evidence>
<accession>A0ABD1U635</accession>
<dbReference type="InterPro" id="IPR022966">
    <property type="entry name" value="RNase_II/R_CS"/>
</dbReference>
<evidence type="ECO:0000256" key="6">
    <source>
        <dbReference type="SAM" id="MobiDB-lite"/>
    </source>
</evidence>
<comment type="cofactor">
    <cofactor evidence="5">
        <name>Mg(2+)</name>
        <dbReference type="ChEBI" id="CHEBI:18420"/>
    </cofactor>
    <cofactor evidence="5">
        <name>Mn(2+)</name>
        <dbReference type="ChEBI" id="CHEBI:29035"/>
    </cofactor>
</comment>
<dbReference type="SMART" id="SM00955">
    <property type="entry name" value="RNB"/>
    <property type="match status" value="1"/>
</dbReference>
<dbReference type="InterPro" id="IPR012340">
    <property type="entry name" value="NA-bd_OB-fold"/>
</dbReference>
<dbReference type="Gene3D" id="2.40.50.700">
    <property type="match status" value="1"/>
</dbReference>
<keyword evidence="9" id="KW-1185">Reference proteome</keyword>
<dbReference type="Gene3D" id="2.40.50.690">
    <property type="match status" value="1"/>
</dbReference>
<dbReference type="GO" id="GO:0003723">
    <property type="term" value="F:RNA binding"/>
    <property type="evidence" value="ECO:0007669"/>
    <property type="project" value="UniProtKB-KW"/>
</dbReference>
<keyword evidence="3 5" id="KW-0460">Magnesium</keyword>
<feature type="region of interest" description="Disordered" evidence="6">
    <location>
        <begin position="251"/>
        <end position="270"/>
    </location>
</feature>
<feature type="domain" description="RNB" evidence="7">
    <location>
        <begin position="506"/>
        <end position="860"/>
    </location>
</feature>
<dbReference type="SUPFAM" id="SSF50249">
    <property type="entry name" value="Nucleic acid-binding proteins"/>
    <property type="match status" value="3"/>
</dbReference>
<evidence type="ECO:0000313" key="9">
    <source>
        <dbReference type="Proteomes" id="UP001604277"/>
    </source>
</evidence>
<evidence type="ECO:0000256" key="3">
    <source>
        <dbReference type="ARBA" id="ARBA00022842"/>
    </source>
</evidence>
<evidence type="ECO:0000259" key="7">
    <source>
        <dbReference type="SMART" id="SM00955"/>
    </source>
</evidence>
<evidence type="ECO:0000256" key="4">
    <source>
        <dbReference type="ARBA" id="ARBA00022884"/>
    </source>
</evidence>
<protein>
    <recommendedName>
        <fullName evidence="5">DIS3-like exonuclease 2</fullName>
        <ecNumber evidence="5">3.1.13.-</ecNumber>
    </recommendedName>
</protein>
<comment type="function">
    <text evidence="5">3'-5'-exoribonuclease that specifically recognizes RNAs polyuridylated at their 3' end and mediates their degradation. Component of an exosome-independent RNA degradation pathway that mediates degradation of cytoplasmic mRNAs that have been deadenylated and subsequently uridylated at their 3'.</text>
</comment>
<feature type="compositionally biased region" description="Basic and acidic residues" evidence="6">
    <location>
        <begin position="251"/>
        <end position="261"/>
    </location>
</feature>
<dbReference type="Proteomes" id="UP001604277">
    <property type="component" value="Unassembled WGS sequence"/>
</dbReference>
<dbReference type="InterPro" id="IPR001900">
    <property type="entry name" value="RNase_II/R"/>
</dbReference>
<dbReference type="PANTHER" id="PTHR23355:SF9">
    <property type="entry name" value="DIS3-LIKE EXONUCLEASE 2"/>
    <property type="match status" value="1"/>
</dbReference>
<organism evidence="8 9">
    <name type="scientific">Forsythia ovata</name>
    <dbReference type="NCBI Taxonomy" id="205694"/>
    <lineage>
        <taxon>Eukaryota</taxon>
        <taxon>Viridiplantae</taxon>
        <taxon>Streptophyta</taxon>
        <taxon>Embryophyta</taxon>
        <taxon>Tracheophyta</taxon>
        <taxon>Spermatophyta</taxon>
        <taxon>Magnoliopsida</taxon>
        <taxon>eudicotyledons</taxon>
        <taxon>Gunneridae</taxon>
        <taxon>Pentapetalae</taxon>
        <taxon>asterids</taxon>
        <taxon>lamiids</taxon>
        <taxon>Lamiales</taxon>
        <taxon>Oleaceae</taxon>
        <taxon>Forsythieae</taxon>
        <taxon>Forsythia</taxon>
    </lineage>
</organism>
<dbReference type="InterPro" id="IPR028591">
    <property type="entry name" value="DIS3L2"/>
</dbReference>
<comment type="similarity">
    <text evidence="5">Belongs to the RNR ribonuclease family. DIS3L2 subfamily.</text>
</comment>
<name>A0ABD1U635_9LAMI</name>
<dbReference type="PANTHER" id="PTHR23355">
    <property type="entry name" value="RIBONUCLEASE"/>
    <property type="match status" value="1"/>
</dbReference>
<dbReference type="Pfam" id="PF17849">
    <property type="entry name" value="OB_Dis3"/>
    <property type="match status" value="1"/>
</dbReference>
<evidence type="ECO:0000313" key="8">
    <source>
        <dbReference type="EMBL" id="KAL2520040.1"/>
    </source>
</evidence>
<reference evidence="9" key="1">
    <citation type="submission" date="2024-07" db="EMBL/GenBank/DDBJ databases">
        <title>Two chromosome-level genome assemblies of Korean endemic species Abeliophyllum distichum and Forsythia ovata (Oleaceae).</title>
        <authorList>
            <person name="Jang H."/>
        </authorList>
    </citation>
    <scope>NUCLEOTIDE SEQUENCE [LARGE SCALE GENOMIC DNA]</scope>
</reference>
<dbReference type="GO" id="GO:1990074">
    <property type="term" value="P:polyuridylation-dependent mRNA catabolic process"/>
    <property type="evidence" value="ECO:0007669"/>
    <property type="project" value="UniProtKB-UniRule"/>
</dbReference>
<dbReference type="Pfam" id="PF00773">
    <property type="entry name" value="RNB"/>
    <property type="match status" value="1"/>
</dbReference>
<dbReference type="FunFam" id="2.40.50.690:FF:000007">
    <property type="entry name" value="DIS3-like exonuclease 2"/>
    <property type="match status" value="1"/>
</dbReference>
<sequence length="1108" mass="123845">MGCLIVESTQSQTRTEETITENCLKDKKKNRRSRRSKRNSSLSASSSASQIQIHSELSPSGGDSSMNCMGSDEHHQLSQMSNVAESNLLPTMDVNVQTADENFQNQQAILLDINGELFSNSRPEPAVIEEPMGPVLLARPNDLQDRRKYFPPHWSTEAVTEALEKGDAFKSLFRVNAHNRLEAYCKIDGVQTDVLINGLVAQNRAVEGDTVAIVIDPPSLWTKMKGFIENVNHSALVDDCSCQPEAVEYARDSSKGKSKLDPEDDYDFSRNSSVSAEKGIYYEDVSSFGAIAHLEPTKVSENGYINGYHPSTSYSSSADYSVNVNDVVNAVEKLCAVVSSFPSKRPTGRVVAVIESSLRRDTVVGFLSVKQWSYSRESNKKESRKNKHQLTALHRGHVLLTPTDPKFTKMTVPVKNLPECIKKRLDAGDATVEMDLVGARMVNWGEESYIPEAHVMHIFGRGSEVEAQIAAILFENAIDPSEFSSEALSCLPHIPWKVPVEELQNRRDLRNLCVFTIDPVTATDLDDALSVERLSNGVSRVGVHIADASYFVLPDTALDIDAQIRSTSVYLLQSKLPMLPPLLSENLCSLSPGVDRLAFSIFWDINSAGEVLDRWIGRTIINSCCKLSYEHAQEIIDGAFGIHGSISLGNHWPQLHGQFEWFDIIRSVKSLHEISKVLKENRFTRGALSLESPKVDFVFDEDGVPYDSVFSERKESNFLVEEFMLLANRTAAEVITRAYPTSALLRRHPEPNVRKLKDFETFCNKHGIKLDISSSGHLHHSLERIKRELEYDSVLFDILMSYAARPMQLAAYFCSGDFNDADGDWGHYALAVPLYTHFTSPLRRYPDIIVHRTLAATAEAEEMYWKQGMLQKLNGEEAVIRCFTGISFDKDAIESPEAQAALSAAAAKHRCPGTEILADVAAHCNKRKLASRRVKDATHKLYTWNLLKKKEILFSEARVLGLGPKFMSIYILKLAIERRIYYDEVEGLKVEWLENTSTLVLSQFINKRSNRRSSPGKFRPLDEVALIADPCDLKPEMDLFEWDDKEDGESQIDGEILKSGISEIINIEPAVFPLTVRLLSTIPVALHAVGGDDGPLDIGTRLYISSYL</sequence>
<dbReference type="HAMAP" id="MF_03045">
    <property type="entry name" value="DIS3L2"/>
    <property type="match status" value="1"/>
</dbReference>
<proteinExistence type="inferred from homology"/>
<keyword evidence="5" id="KW-0464">Manganese</keyword>
<feature type="binding site" evidence="5">
    <location>
        <position position="527"/>
    </location>
    <ligand>
        <name>Mg(2+)</name>
        <dbReference type="ChEBI" id="CHEBI:18420"/>
    </ligand>
</feature>
<keyword evidence="5" id="KW-0378">Hydrolase</keyword>
<feature type="compositionally biased region" description="Polar residues" evidence="6">
    <location>
        <begin position="50"/>
        <end position="68"/>
    </location>
</feature>
<dbReference type="GO" id="GO:0000175">
    <property type="term" value="F:3'-5'-RNA exonuclease activity"/>
    <property type="evidence" value="ECO:0007669"/>
    <property type="project" value="UniProtKB-UniRule"/>
</dbReference>
<comment type="subcellular location">
    <subcellularLocation>
        <location evidence="5">Cytoplasm</location>
    </subcellularLocation>
    <subcellularLocation>
        <location evidence="5">Cytoplasm</location>
        <location evidence="5">P-body</location>
    </subcellularLocation>
</comment>
<keyword evidence="2 5" id="KW-0479">Metal-binding</keyword>
<comment type="caution">
    <text evidence="8">The sequence shown here is derived from an EMBL/GenBank/DDBJ whole genome shotgun (WGS) entry which is preliminary data.</text>
</comment>
<dbReference type="PROSITE" id="PS01175">
    <property type="entry name" value="RIBONUCLEASE_II"/>
    <property type="match status" value="1"/>
</dbReference>
<keyword evidence="4 5" id="KW-0694">RNA-binding</keyword>
<dbReference type="GO" id="GO:0046872">
    <property type="term" value="F:metal ion binding"/>
    <property type="evidence" value="ECO:0007669"/>
    <property type="project" value="UniProtKB-KW"/>
</dbReference>
<gene>
    <name evidence="8" type="ORF">Fot_23963</name>
</gene>
<keyword evidence="1 5" id="KW-0963">Cytoplasm</keyword>
<feature type="region of interest" description="Disordered" evidence="6">
    <location>
        <begin position="25"/>
        <end position="78"/>
    </location>
</feature>
<feature type="site" description="Important for catalytic activity" evidence="5">
    <location>
        <position position="526"/>
    </location>
</feature>
<feature type="compositionally biased region" description="Basic residues" evidence="6">
    <location>
        <begin position="26"/>
        <end position="38"/>
    </location>
</feature>
<evidence type="ECO:0000256" key="1">
    <source>
        <dbReference type="ARBA" id="ARBA00022490"/>
    </source>
</evidence>
<keyword evidence="5" id="KW-0540">Nuclease</keyword>
<keyword evidence="5 8" id="KW-0269">Exonuclease</keyword>
<dbReference type="GO" id="GO:0000956">
    <property type="term" value="P:nuclear-transcribed mRNA catabolic process"/>
    <property type="evidence" value="ECO:0007669"/>
    <property type="project" value="UniProtKB-UniRule"/>
</dbReference>
<dbReference type="GO" id="GO:0000932">
    <property type="term" value="C:P-body"/>
    <property type="evidence" value="ECO:0007669"/>
    <property type="project" value="UniProtKB-SubCell"/>
</dbReference>